<reference evidence="2" key="1">
    <citation type="journal article" date="2020" name="Stud. Mycol.">
        <title>101 Dothideomycetes genomes: a test case for predicting lifestyles and emergence of pathogens.</title>
        <authorList>
            <person name="Haridas S."/>
            <person name="Albert R."/>
            <person name="Binder M."/>
            <person name="Bloem J."/>
            <person name="Labutti K."/>
            <person name="Salamov A."/>
            <person name="Andreopoulos B."/>
            <person name="Baker S."/>
            <person name="Barry K."/>
            <person name="Bills G."/>
            <person name="Bluhm B."/>
            <person name="Cannon C."/>
            <person name="Castanera R."/>
            <person name="Culley D."/>
            <person name="Daum C."/>
            <person name="Ezra D."/>
            <person name="Gonzalez J."/>
            <person name="Henrissat B."/>
            <person name="Kuo A."/>
            <person name="Liang C."/>
            <person name="Lipzen A."/>
            <person name="Lutzoni F."/>
            <person name="Magnuson J."/>
            <person name="Mondo S."/>
            <person name="Nolan M."/>
            <person name="Ohm R."/>
            <person name="Pangilinan J."/>
            <person name="Park H.-J."/>
            <person name="Ramirez L."/>
            <person name="Alfaro M."/>
            <person name="Sun H."/>
            <person name="Tritt A."/>
            <person name="Yoshinaga Y."/>
            <person name="Zwiers L.-H."/>
            <person name="Turgeon B."/>
            <person name="Goodwin S."/>
            <person name="Spatafora J."/>
            <person name="Crous P."/>
            <person name="Grigoriev I."/>
        </authorList>
    </citation>
    <scope>NUCLEOTIDE SEQUENCE</scope>
    <source>
        <strain evidence="2">CBS 207.26</strain>
    </source>
</reference>
<proteinExistence type="predicted"/>
<accession>A0A6A6E3T9</accession>
<evidence type="ECO:0000313" key="2">
    <source>
        <dbReference type="EMBL" id="KAF2185665.1"/>
    </source>
</evidence>
<sequence>MTRAGQEATRNVDSHSENKRRGAALLNPHRERRGTLVSRRDDTVSLGCSGYREDTSGRTPARHGRLCKRDFARQRETDLTICGAQHIMEATEDWVGGPQLRHFLYDSRGRTRVSVY</sequence>
<dbReference type="Proteomes" id="UP000800200">
    <property type="component" value="Unassembled WGS sequence"/>
</dbReference>
<feature type="region of interest" description="Disordered" evidence="1">
    <location>
        <begin position="1"/>
        <end position="34"/>
    </location>
</feature>
<evidence type="ECO:0000313" key="3">
    <source>
        <dbReference type="Proteomes" id="UP000800200"/>
    </source>
</evidence>
<dbReference type="AlphaFoldDB" id="A0A6A6E3T9"/>
<feature type="compositionally biased region" description="Basic and acidic residues" evidence="1">
    <location>
        <begin position="10"/>
        <end position="20"/>
    </location>
</feature>
<keyword evidence="3" id="KW-1185">Reference proteome</keyword>
<protein>
    <submittedName>
        <fullName evidence="2">Uncharacterized protein</fullName>
    </submittedName>
</protein>
<name>A0A6A6E3T9_9PEZI</name>
<gene>
    <name evidence="2" type="ORF">K469DRAFT_163399</name>
</gene>
<evidence type="ECO:0000256" key="1">
    <source>
        <dbReference type="SAM" id="MobiDB-lite"/>
    </source>
</evidence>
<organism evidence="2 3">
    <name type="scientific">Zopfia rhizophila CBS 207.26</name>
    <dbReference type="NCBI Taxonomy" id="1314779"/>
    <lineage>
        <taxon>Eukaryota</taxon>
        <taxon>Fungi</taxon>
        <taxon>Dikarya</taxon>
        <taxon>Ascomycota</taxon>
        <taxon>Pezizomycotina</taxon>
        <taxon>Dothideomycetes</taxon>
        <taxon>Dothideomycetes incertae sedis</taxon>
        <taxon>Zopfiaceae</taxon>
        <taxon>Zopfia</taxon>
    </lineage>
</organism>
<dbReference type="EMBL" id="ML994633">
    <property type="protein sequence ID" value="KAF2185665.1"/>
    <property type="molecule type" value="Genomic_DNA"/>
</dbReference>